<evidence type="ECO:0000313" key="2">
    <source>
        <dbReference type="Proteomes" id="UP001597294"/>
    </source>
</evidence>
<dbReference type="Gene3D" id="3.30.565.10">
    <property type="entry name" value="Histidine kinase-like ATPase, C-terminal domain"/>
    <property type="match status" value="1"/>
</dbReference>
<accession>A0ABW5BES4</accession>
<protein>
    <submittedName>
        <fullName evidence="1">Uncharacterized protein</fullName>
    </submittedName>
</protein>
<proteinExistence type="predicted"/>
<comment type="caution">
    <text evidence="1">The sequence shown here is derived from an EMBL/GenBank/DDBJ whole genome shotgun (WGS) entry which is preliminary data.</text>
</comment>
<gene>
    <name evidence="1" type="ORF">ACFSKO_03170</name>
</gene>
<evidence type="ECO:0000313" key="1">
    <source>
        <dbReference type="EMBL" id="MFD2204592.1"/>
    </source>
</evidence>
<sequence length="77" mass="8686">MELFIGSPPDAKFINDILDVARVEIGEMGIREDPIDIKDLFSKCTRMMKTQAENSNLTLESEIPDNFPFLLGDLKTP</sequence>
<reference evidence="2" key="1">
    <citation type="journal article" date="2019" name="Int. J. Syst. Evol. Microbiol.">
        <title>The Global Catalogue of Microorganisms (GCM) 10K type strain sequencing project: providing services to taxonomists for standard genome sequencing and annotation.</title>
        <authorList>
            <consortium name="The Broad Institute Genomics Platform"/>
            <consortium name="The Broad Institute Genome Sequencing Center for Infectious Disease"/>
            <person name="Wu L."/>
            <person name="Ma J."/>
        </authorList>
    </citation>
    <scope>NUCLEOTIDE SEQUENCE [LARGE SCALE GENOMIC DNA]</scope>
    <source>
        <strain evidence="2">CGMCC 4.7192</strain>
    </source>
</reference>
<keyword evidence="2" id="KW-1185">Reference proteome</keyword>
<dbReference type="InterPro" id="IPR036890">
    <property type="entry name" value="HATPase_C_sf"/>
</dbReference>
<dbReference type="EMBL" id="JBHUII010000001">
    <property type="protein sequence ID" value="MFD2204592.1"/>
    <property type="molecule type" value="Genomic_DNA"/>
</dbReference>
<dbReference type="Proteomes" id="UP001597294">
    <property type="component" value="Unassembled WGS sequence"/>
</dbReference>
<dbReference type="RefSeq" id="WP_380248329.1">
    <property type="nucleotide sequence ID" value="NZ_JBHUII010000001.1"/>
</dbReference>
<organism evidence="1 2">
    <name type="scientific">Kiloniella antarctica</name>
    <dbReference type="NCBI Taxonomy" id="1550907"/>
    <lineage>
        <taxon>Bacteria</taxon>
        <taxon>Pseudomonadati</taxon>
        <taxon>Pseudomonadota</taxon>
        <taxon>Alphaproteobacteria</taxon>
        <taxon>Rhodospirillales</taxon>
        <taxon>Kiloniellaceae</taxon>
        <taxon>Kiloniella</taxon>
    </lineage>
</organism>
<name>A0ABW5BES4_9PROT</name>